<evidence type="ECO:0000256" key="4">
    <source>
        <dbReference type="ARBA" id="ARBA00023163"/>
    </source>
</evidence>
<dbReference type="GO" id="GO:0003677">
    <property type="term" value="F:DNA binding"/>
    <property type="evidence" value="ECO:0007669"/>
    <property type="project" value="TreeGrafter"/>
</dbReference>
<evidence type="ECO:0000256" key="1">
    <source>
        <dbReference type="ARBA" id="ARBA00004123"/>
    </source>
</evidence>
<dbReference type="AlphaFoldDB" id="A0A8H8A130"/>
<dbReference type="PANTHER" id="PTHR12264:SF21">
    <property type="entry name" value="TRANSCRIPTION INITIATION FACTOR TFIID SUBUNIT 12"/>
    <property type="match status" value="1"/>
</dbReference>
<dbReference type="GO" id="GO:0000124">
    <property type="term" value="C:SAGA complex"/>
    <property type="evidence" value="ECO:0007669"/>
    <property type="project" value="InterPro"/>
</dbReference>
<keyword evidence="5" id="KW-0539">Nucleus</keyword>
<comment type="subcellular location">
    <subcellularLocation>
        <location evidence="1">Nucleus</location>
    </subcellularLocation>
</comment>
<dbReference type="Pfam" id="PF03847">
    <property type="entry name" value="TFIID_20kDa"/>
    <property type="match status" value="1"/>
</dbReference>
<feature type="domain" description="Transcription initiation factor TFIID subunit 12" evidence="6">
    <location>
        <begin position="2"/>
        <end position="36"/>
    </location>
</feature>
<dbReference type="GO" id="GO:0017025">
    <property type="term" value="F:TBP-class protein binding"/>
    <property type="evidence" value="ECO:0007669"/>
    <property type="project" value="TreeGrafter"/>
</dbReference>
<organism evidence="7 8">
    <name type="scientific">Olpidium bornovanus</name>
    <dbReference type="NCBI Taxonomy" id="278681"/>
    <lineage>
        <taxon>Eukaryota</taxon>
        <taxon>Fungi</taxon>
        <taxon>Fungi incertae sedis</taxon>
        <taxon>Olpidiomycota</taxon>
        <taxon>Olpidiomycotina</taxon>
        <taxon>Olpidiomycetes</taxon>
        <taxon>Olpidiales</taxon>
        <taxon>Olpidiaceae</taxon>
        <taxon>Olpidium</taxon>
    </lineage>
</organism>
<dbReference type="GO" id="GO:0005669">
    <property type="term" value="C:transcription factor TFIID complex"/>
    <property type="evidence" value="ECO:0007669"/>
    <property type="project" value="InterPro"/>
</dbReference>
<evidence type="ECO:0000259" key="6">
    <source>
        <dbReference type="Pfam" id="PF03847"/>
    </source>
</evidence>
<dbReference type="Proteomes" id="UP000673691">
    <property type="component" value="Unassembled WGS sequence"/>
</dbReference>
<comment type="caution">
    <text evidence="7">The sequence shown here is derived from an EMBL/GenBank/DDBJ whole genome shotgun (WGS) entry which is preliminary data.</text>
</comment>
<comment type="similarity">
    <text evidence="2">Belongs to the TAF12 family.</text>
</comment>
<keyword evidence="4" id="KW-0804">Transcription</keyword>
<dbReference type="InterPro" id="IPR009072">
    <property type="entry name" value="Histone-fold"/>
</dbReference>
<keyword evidence="3" id="KW-0805">Transcription regulation</keyword>
<dbReference type="GO" id="GO:0051123">
    <property type="term" value="P:RNA polymerase II preinitiation complex assembly"/>
    <property type="evidence" value="ECO:0007669"/>
    <property type="project" value="TreeGrafter"/>
</dbReference>
<name>A0A8H8A130_9FUNG</name>
<dbReference type="InterPro" id="IPR003228">
    <property type="entry name" value="TFIID_TAF12_dom"/>
</dbReference>
<evidence type="ECO:0000256" key="5">
    <source>
        <dbReference type="ARBA" id="ARBA00023242"/>
    </source>
</evidence>
<accession>A0A8H8A130</accession>
<evidence type="ECO:0000256" key="3">
    <source>
        <dbReference type="ARBA" id="ARBA00023015"/>
    </source>
</evidence>
<evidence type="ECO:0000313" key="8">
    <source>
        <dbReference type="Proteomes" id="UP000673691"/>
    </source>
</evidence>
<evidence type="ECO:0000313" key="7">
    <source>
        <dbReference type="EMBL" id="KAG5462991.1"/>
    </source>
</evidence>
<dbReference type="SUPFAM" id="SSF47113">
    <property type="entry name" value="Histone-fold"/>
    <property type="match status" value="1"/>
</dbReference>
<evidence type="ECO:0000256" key="2">
    <source>
        <dbReference type="ARBA" id="ARBA00007530"/>
    </source>
</evidence>
<dbReference type="PANTHER" id="PTHR12264">
    <property type="entry name" value="TRANSCRIPTION INITIATION FACTOR TFIID SUBUNIT 12"/>
    <property type="match status" value="1"/>
</dbReference>
<dbReference type="GO" id="GO:0046982">
    <property type="term" value="F:protein heterodimerization activity"/>
    <property type="evidence" value="ECO:0007669"/>
    <property type="project" value="InterPro"/>
</dbReference>
<reference evidence="7 8" key="1">
    <citation type="journal article" name="Sci. Rep.">
        <title>Genome-scale phylogenetic analyses confirm Olpidium as the closest living zoosporic fungus to the non-flagellated, terrestrial fungi.</title>
        <authorList>
            <person name="Chang Y."/>
            <person name="Rochon D."/>
            <person name="Sekimoto S."/>
            <person name="Wang Y."/>
            <person name="Chovatia M."/>
            <person name="Sandor L."/>
            <person name="Salamov A."/>
            <person name="Grigoriev I.V."/>
            <person name="Stajich J.E."/>
            <person name="Spatafora J.W."/>
        </authorList>
    </citation>
    <scope>NUCLEOTIDE SEQUENCE [LARGE SCALE GENOMIC DNA]</scope>
    <source>
        <strain evidence="7">S191</strain>
    </source>
</reference>
<proteinExistence type="inferred from homology"/>
<sequence length="72" mass="7846">MEVAEEFVSSVADMACRLAKHRKSSTLEVKDVRLHLGVSAWIFAMSGQKKNAPLRVAVVSVVAVRVGFTALF</sequence>
<dbReference type="Gene3D" id="1.10.20.10">
    <property type="entry name" value="Histone, subunit A"/>
    <property type="match status" value="1"/>
</dbReference>
<dbReference type="InterPro" id="IPR037794">
    <property type="entry name" value="TAF12"/>
</dbReference>
<gene>
    <name evidence="7" type="ORF">BJ554DRAFT_2506</name>
</gene>
<protein>
    <recommendedName>
        <fullName evidence="6">Transcription initiation factor TFIID subunit 12 domain-containing protein</fullName>
    </recommendedName>
</protein>
<keyword evidence="8" id="KW-1185">Reference proteome</keyword>
<dbReference type="EMBL" id="JAEFCI010001315">
    <property type="protein sequence ID" value="KAG5462991.1"/>
    <property type="molecule type" value="Genomic_DNA"/>
</dbReference>
<dbReference type="OrthoDB" id="2193432at2759"/>